<comment type="similarity">
    <text evidence="6 7">Belongs to the LipB family.</text>
</comment>
<evidence type="ECO:0000256" key="8">
    <source>
        <dbReference type="PIRSR" id="PIRSR016262-1"/>
    </source>
</evidence>
<evidence type="ECO:0000313" key="12">
    <source>
        <dbReference type="EMBL" id="BET44890.1"/>
    </source>
</evidence>
<dbReference type="FunFam" id="3.30.930.10:FF:000020">
    <property type="entry name" value="Octanoyltransferase"/>
    <property type="match status" value="1"/>
</dbReference>
<dbReference type="EC" id="2.3.1.181" evidence="6 7"/>
<feature type="domain" description="BPL/LPL catalytic" evidence="11">
    <location>
        <begin position="31"/>
        <end position="206"/>
    </location>
</feature>
<dbReference type="PANTHER" id="PTHR10993">
    <property type="entry name" value="OCTANOYLTRANSFERASE"/>
    <property type="match status" value="1"/>
</dbReference>
<comment type="function">
    <text evidence="5 6 7">Catalyzes the transfer of endogenously produced octanoic acid from octanoyl-acyl-carrier-protein onto the lipoyl domains of lipoate-dependent enzymes. Lipoyl-ACP can also act as a substrate although octanoyl-ACP is likely to be the physiological substrate.</text>
</comment>
<dbReference type="NCBIfam" id="NF010922">
    <property type="entry name" value="PRK14342.1"/>
    <property type="match status" value="1"/>
</dbReference>
<dbReference type="HAMAP" id="MF_00013">
    <property type="entry name" value="LipB"/>
    <property type="match status" value="1"/>
</dbReference>
<comment type="catalytic activity">
    <reaction evidence="6 7">
        <text>octanoyl-[ACP] + L-lysyl-[protein] = N(6)-octanoyl-L-lysyl-[protein] + holo-[ACP] + H(+)</text>
        <dbReference type="Rhea" id="RHEA:17665"/>
        <dbReference type="Rhea" id="RHEA-COMP:9636"/>
        <dbReference type="Rhea" id="RHEA-COMP:9685"/>
        <dbReference type="Rhea" id="RHEA-COMP:9752"/>
        <dbReference type="Rhea" id="RHEA-COMP:9928"/>
        <dbReference type="ChEBI" id="CHEBI:15378"/>
        <dbReference type="ChEBI" id="CHEBI:29969"/>
        <dbReference type="ChEBI" id="CHEBI:64479"/>
        <dbReference type="ChEBI" id="CHEBI:78463"/>
        <dbReference type="ChEBI" id="CHEBI:78809"/>
        <dbReference type="EC" id="2.3.1.181"/>
    </reaction>
</comment>
<keyword evidence="4 6" id="KW-0012">Acyltransferase</keyword>
<dbReference type="InterPro" id="IPR004143">
    <property type="entry name" value="BPL_LPL_catalytic"/>
</dbReference>
<comment type="miscellaneous">
    <text evidence="6">In the reaction, the free carboxyl group of octanoic acid is attached via an amide linkage to the epsilon-amino group of a specific lysine residue of lipoyl domains of lipoate-dependent enzymes.</text>
</comment>
<evidence type="ECO:0000256" key="2">
    <source>
        <dbReference type="ARBA" id="ARBA00022490"/>
    </source>
</evidence>
<gene>
    <name evidence="6 12" type="primary">lipB</name>
    <name evidence="12" type="ORF">ACHINZ_5650</name>
</gene>
<dbReference type="GO" id="GO:0009249">
    <property type="term" value="P:protein lipoylation"/>
    <property type="evidence" value="ECO:0007669"/>
    <property type="project" value="InterPro"/>
</dbReference>
<name>A0AAT9G575_9ENTR</name>
<evidence type="ECO:0000256" key="5">
    <source>
        <dbReference type="ARBA" id="ARBA00024732"/>
    </source>
</evidence>
<reference evidence="12" key="1">
    <citation type="journal article" date="2023" name="Front. Microbiol.">
        <title>Genome analysis of Candidatus Aschnera chinzeii, the bacterial endosymbiont of the blood-sucking bat fly Penicillidia jenynsii (Insecta: Diptera: Nycteribiidae).</title>
        <authorList>
            <person name="Koga R."/>
            <person name="Moriyama M."/>
            <person name="Nozaki T."/>
            <person name="Fukatsu T."/>
        </authorList>
    </citation>
    <scope>NUCLEOTIDE SEQUENCE</scope>
    <source>
        <strain evidence="12">Kw-01</strain>
    </source>
</reference>
<dbReference type="Gene3D" id="3.30.930.10">
    <property type="entry name" value="Bira Bifunctional Protein, Domain 2"/>
    <property type="match status" value="1"/>
</dbReference>
<dbReference type="InterPro" id="IPR000544">
    <property type="entry name" value="Octanoyltransferase"/>
</dbReference>
<protein>
    <recommendedName>
        <fullName evidence="6 7">Octanoyltransferase</fullName>
        <ecNumber evidence="6 7">2.3.1.181</ecNumber>
    </recommendedName>
    <alternativeName>
        <fullName evidence="6">Lipoate-protein ligase B</fullName>
    </alternativeName>
    <alternativeName>
        <fullName evidence="6">Lipoyl/octanoyl transferase</fullName>
    </alternativeName>
    <alternativeName>
        <fullName evidence="6">Octanoyl-[acyl-carrier-protein]-protein N-octanoyltransferase</fullName>
    </alternativeName>
</protein>
<comment type="subcellular location">
    <subcellularLocation>
        <location evidence="6">Cytoplasm</location>
    </subcellularLocation>
</comment>
<evidence type="ECO:0000256" key="9">
    <source>
        <dbReference type="PIRSR" id="PIRSR016262-2"/>
    </source>
</evidence>
<dbReference type="GO" id="GO:0033819">
    <property type="term" value="F:lipoyl(octanoyl) transferase activity"/>
    <property type="evidence" value="ECO:0007669"/>
    <property type="project" value="UniProtKB-EC"/>
</dbReference>
<organism evidence="12">
    <name type="scientific">Candidatus Aschnera chinzeii</name>
    <dbReference type="NCBI Taxonomy" id="1485666"/>
    <lineage>
        <taxon>Bacteria</taxon>
        <taxon>Pseudomonadati</taxon>
        <taxon>Pseudomonadota</taxon>
        <taxon>Gammaproteobacteria</taxon>
        <taxon>Enterobacterales</taxon>
        <taxon>Enterobacteriaceae</taxon>
        <taxon>Candidatus Aschnera</taxon>
    </lineage>
</organism>
<dbReference type="InterPro" id="IPR045864">
    <property type="entry name" value="aa-tRNA-synth_II/BPL/LPL"/>
</dbReference>
<dbReference type="PANTHER" id="PTHR10993:SF7">
    <property type="entry name" value="LIPOYLTRANSFERASE 2, MITOCHONDRIAL-RELATED"/>
    <property type="match status" value="1"/>
</dbReference>
<evidence type="ECO:0000256" key="10">
    <source>
        <dbReference type="PIRSR" id="PIRSR016262-3"/>
    </source>
</evidence>
<evidence type="ECO:0000256" key="7">
    <source>
        <dbReference type="PIRNR" id="PIRNR016262"/>
    </source>
</evidence>
<dbReference type="PROSITE" id="PS01313">
    <property type="entry name" value="LIPB"/>
    <property type="match status" value="1"/>
</dbReference>
<comment type="pathway">
    <text evidence="1 6 7">Protein modification; protein lipoylation via endogenous pathway; protein N(6)-(lipoyl)lysine from octanoyl-[acyl-carrier-protein]: step 1/2.</text>
</comment>
<dbReference type="InterPro" id="IPR020605">
    <property type="entry name" value="Octanoyltransferase_CS"/>
</dbReference>
<dbReference type="PIRSF" id="PIRSF016262">
    <property type="entry name" value="LPLase"/>
    <property type="match status" value="1"/>
</dbReference>
<dbReference type="AlphaFoldDB" id="A0AAT9G575"/>
<evidence type="ECO:0000256" key="4">
    <source>
        <dbReference type="ARBA" id="ARBA00023315"/>
    </source>
</evidence>
<evidence type="ECO:0000259" key="11">
    <source>
        <dbReference type="PROSITE" id="PS51733"/>
    </source>
</evidence>
<dbReference type="PROSITE" id="PS51733">
    <property type="entry name" value="BPL_LPL_CATALYTIC"/>
    <property type="match status" value="1"/>
</dbReference>
<dbReference type="CDD" id="cd16444">
    <property type="entry name" value="LipB"/>
    <property type="match status" value="1"/>
</dbReference>
<dbReference type="SUPFAM" id="SSF55681">
    <property type="entry name" value="Class II aaRS and biotin synthetases"/>
    <property type="match status" value="1"/>
</dbReference>
<dbReference type="Pfam" id="PF21948">
    <property type="entry name" value="LplA-B_cat"/>
    <property type="match status" value="1"/>
</dbReference>
<dbReference type="EMBL" id="AP028961">
    <property type="protein sequence ID" value="BET44890.1"/>
    <property type="molecule type" value="Genomic_DNA"/>
</dbReference>
<dbReference type="NCBIfam" id="TIGR00214">
    <property type="entry name" value="lipB"/>
    <property type="match status" value="1"/>
</dbReference>
<accession>A0AAT9G575</accession>
<evidence type="ECO:0000256" key="3">
    <source>
        <dbReference type="ARBA" id="ARBA00022679"/>
    </source>
</evidence>
<sequence>MDKIIYLRQLGLQNYQYTYNNMYDFTINRTHNTIDEIWLVEHYPIFTIGKSGTKKDIISPTNIPVIFSNRGGKITYHGPGQQILYVLLDLKRNNLNIKTLVKNLEKIIIYTLHELGLNAYFKNNAPGVYIQEKKICSIGLRIHKGCSLHGLALNINMDMSPFNNINPCGYHNISMAQLIDFIPTINYNCIIKLLIKYFCYLFKYRIINECINI</sequence>
<reference evidence="12" key="2">
    <citation type="submission" date="2023-10" db="EMBL/GenBank/DDBJ databases">
        <authorList>
            <person name="Koga R."/>
            <person name="Fukatsu T."/>
        </authorList>
    </citation>
    <scope>NUCLEOTIDE SEQUENCE</scope>
    <source>
        <strain evidence="12">Kw-01</strain>
    </source>
</reference>
<proteinExistence type="inferred from homology"/>
<dbReference type="GO" id="GO:0005737">
    <property type="term" value="C:cytoplasm"/>
    <property type="evidence" value="ECO:0007669"/>
    <property type="project" value="UniProtKB-SubCell"/>
</dbReference>
<feature type="binding site" evidence="6 9">
    <location>
        <begin position="137"/>
        <end position="139"/>
    </location>
    <ligand>
        <name>substrate</name>
    </ligand>
</feature>
<evidence type="ECO:0000256" key="6">
    <source>
        <dbReference type="HAMAP-Rule" id="MF_00013"/>
    </source>
</evidence>
<evidence type="ECO:0000256" key="1">
    <source>
        <dbReference type="ARBA" id="ARBA00004821"/>
    </source>
</evidence>
<feature type="binding site" evidence="6 9">
    <location>
        <begin position="150"/>
        <end position="152"/>
    </location>
    <ligand>
        <name>substrate</name>
    </ligand>
</feature>
<feature type="site" description="Lowers pKa of active site Cys" evidence="6 10">
    <location>
        <position position="134"/>
    </location>
</feature>
<feature type="active site" description="Acyl-thioester intermediate" evidence="6 8">
    <location>
        <position position="168"/>
    </location>
</feature>
<keyword evidence="3 6" id="KW-0808">Transferase</keyword>
<keyword evidence="2 6" id="KW-0963">Cytoplasm</keyword>
<feature type="binding site" evidence="6 9">
    <location>
        <begin position="70"/>
        <end position="77"/>
    </location>
    <ligand>
        <name>substrate</name>
    </ligand>
</feature>